<dbReference type="PANTHER" id="PTHR43606">
    <property type="entry name" value="PHOSPHATASE, PUTATIVE (AFU_ORTHOLOGUE AFUA_6G08710)-RELATED"/>
    <property type="match status" value="1"/>
</dbReference>
<dbReference type="InterPro" id="IPR018946">
    <property type="entry name" value="PhoD-like_MPP"/>
</dbReference>
<dbReference type="Gene3D" id="3.60.21.70">
    <property type="entry name" value="PhoD-like phosphatase"/>
    <property type="match status" value="1"/>
</dbReference>
<sequence>MKIRNLVLLTVAQSDKKTWYRHVHKRNVQSSPFKPEELFFTSDVGSGDPYLHSVILWTRVSPTNESGDFNVAISGTGPLFGHDNEKYVAVSTSPVCVNYKVAKDDGMKKVVTDGEVWTSSDVDYPVKIEITGLKPYTTYYYQFTVFDSDTSSPIERTKTTPRKGEKVKTDINLSIFSCSNSQGFFNIALILISLTCISISPGSLFRMTMTGGISIDQVKANADAWDGYRANKNRTLSTILDNKIDNTIFLAGDTHASYVSDLVYTGRGEYDPKSGSGAIGVELGGSSVFSPGPVSQNCIFDKEPKYQSRLEKSSPLQWQDSNYRGYYELNINYECVVADFFGVPDIRTPNGKEIILATFEILDGANKLMRNEKGST</sequence>
<dbReference type="AlphaFoldDB" id="A0A2B7ZUQ2"/>
<reference evidence="4 5" key="1">
    <citation type="submission" date="2017-10" db="EMBL/GenBank/DDBJ databases">
        <title>Comparative genomics in systemic dimorphic fungi from Ajellomycetaceae.</title>
        <authorList>
            <person name="Munoz J.F."/>
            <person name="Mcewen J.G."/>
            <person name="Clay O.K."/>
            <person name="Cuomo C.A."/>
        </authorList>
    </citation>
    <scope>NUCLEOTIDE SEQUENCE [LARGE SCALE GENOMIC DNA]</scope>
    <source>
        <strain evidence="4 5">UAMH4076</strain>
    </source>
</reference>
<keyword evidence="1" id="KW-0472">Membrane</keyword>
<evidence type="ECO:0000259" key="3">
    <source>
        <dbReference type="Pfam" id="PF16655"/>
    </source>
</evidence>
<dbReference type="EMBL" id="PDND01000002">
    <property type="protein sequence ID" value="PGH36913.1"/>
    <property type="molecule type" value="Genomic_DNA"/>
</dbReference>
<dbReference type="Proteomes" id="UP000226031">
    <property type="component" value="Unassembled WGS sequence"/>
</dbReference>
<name>A0A2B7ZUQ2_9EURO</name>
<comment type="caution">
    <text evidence="4">The sequence shown here is derived from an EMBL/GenBank/DDBJ whole genome shotgun (WGS) entry which is preliminary data.</text>
</comment>
<accession>A0A2B7ZUQ2</accession>
<organism evidence="4 5">
    <name type="scientific">[Emmonsia] crescens</name>
    <dbReference type="NCBI Taxonomy" id="73230"/>
    <lineage>
        <taxon>Eukaryota</taxon>
        <taxon>Fungi</taxon>
        <taxon>Dikarya</taxon>
        <taxon>Ascomycota</taxon>
        <taxon>Pezizomycotina</taxon>
        <taxon>Eurotiomycetes</taxon>
        <taxon>Eurotiomycetidae</taxon>
        <taxon>Onygenales</taxon>
        <taxon>Ajellomycetaceae</taxon>
        <taxon>Emergomyces</taxon>
    </lineage>
</organism>
<dbReference type="InterPro" id="IPR032093">
    <property type="entry name" value="PhoD_N"/>
</dbReference>
<gene>
    <name evidence="4" type="ORF">GX50_00147</name>
</gene>
<dbReference type="Gene3D" id="2.60.40.380">
    <property type="entry name" value="Purple acid phosphatase-like, N-terminal"/>
    <property type="match status" value="1"/>
</dbReference>
<keyword evidence="5" id="KW-1185">Reference proteome</keyword>
<dbReference type="PANTHER" id="PTHR43606:SF7">
    <property type="entry name" value="PHOSPHATASE, PUTATIVE (AFU_ORTHOLOGUE AFUA_6G08710)-RELATED"/>
    <property type="match status" value="1"/>
</dbReference>
<proteinExistence type="predicted"/>
<keyword evidence="1" id="KW-0812">Transmembrane</keyword>
<dbReference type="Pfam" id="PF16655">
    <property type="entry name" value="PhoD_N"/>
    <property type="match status" value="1"/>
</dbReference>
<dbReference type="VEuPathDB" id="FungiDB:EMCG_05667"/>
<keyword evidence="1" id="KW-1133">Transmembrane helix</keyword>
<dbReference type="InterPro" id="IPR038607">
    <property type="entry name" value="PhoD-like_sf"/>
</dbReference>
<evidence type="ECO:0000256" key="1">
    <source>
        <dbReference type="SAM" id="Phobius"/>
    </source>
</evidence>
<evidence type="ECO:0000259" key="2">
    <source>
        <dbReference type="Pfam" id="PF09423"/>
    </source>
</evidence>
<dbReference type="STRING" id="73230.A0A2B7ZUQ2"/>
<dbReference type="InterPro" id="IPR052900">
    <property type="entry name" value="Phospholipid_Metab_Enz"/>
</dbReference>
<protein>
    <submittedName>
        <fullName evidence="4">Alkaline phosphatase D</fullName>
    </submittedName>
</protein>
<feature type="domain" description="PhoD-like phosphatase metallophosphatase" evidence="2">
    <location>
        <begin position="211"/>
        <end position="339"/>
    </location>
</feature>
<evidence type="ECO:0000313" key="5">
    <source>
        <dbReference type="Proteomes" id="UP000226031"/>
    </source>
</evidence>
<feature type="domain" description="Phospholipase D N-terminal" evidence="3">
    <location>
        <begin position="44"/>
        <end position="159"/>
    </location>
</feature>
<evidence type="ECO:0000313" key="4">
    <source>
        <dbReference type="EMBL" id="PGH36913.1"/>
    </source>
</evidence>
<dbReference type="Pfam" id="PF09423">
    <property type="entry name" value="PhoD"/>
    <property type="match status" value="1"/>
</dbReference>
<feature type="transmembrane region" description="Helical" evidence="1">
    <location>
        <begin position="183"/>
        <end position="205"/>
    </location>
</feature>